<reference evidence="1" key="2">
    <citation type="journal article" date="2021" name="PeerJ">
        <title>Extensive microbial diversity within the chicken gut microbiome revealed by metagenomics and culture.</title>
        <authorList>
            <person name="Gilroy R."/>
            <person name="Ravi A."/>
            <person name="Getino M."/>
            <person name="Pursley I."/>
            <person name="Horton D.L."/>
            <person name="Alikhan N.F."/>
            <person name="Baker D."/>
            <person name="Gharbi K."/>
            <person name="Hall N."/>
            <person name="Watson M."/>
            <person name="Adriaenssens E.M."/>
            <person name="Foster-Nyarko E."/>
            <person name="Jarju S."/>
            <person name="Secka A."/>
            <person name="Antonio M."/>
            <person name="Oren A."/>
            <person name="Chaudhuri R.R."/>
            <person name="La Ragione R."/>
            <person name="Hildebrand F."/>
            <person name="Pallen M.J."/>
        </authorList>
    </citation>
    <scope>NUCLEOTIDE SEQUENCE</scope>
    <source>
        <strain evidence="1">CHK152-2871</strain>
    </source>
</reference>
<dbReference type="AlphaFoldDB" id="A0A9D1FKJ1"/>
<protein>
    <submittedName>
        <fullName evidence="1">Uncharacterized protein</fullName>
    </submittedName>
</protein>
<name>A0A9D1FKJ1_9BACT</name>
<proteinExistence type="predicted"/>
<evidence type="ECO:0000313" key="1">
    <source>
        <dbReference type="EMBL" id="HIS74890.1"/>
    </source>
</evidence>
<evidence type="ECO:0000313" key="2">
    <source>
        <dbReference type="Proteomes" id="UP000886865"/>
    </source>
</evidence>
<dbReference type="EMBL" id="DVJQ01000066">
    <property type="protein sequence ID" value="HIS74890.1"/>
    <property type="molecule type" value="Genomic_DNA"/>
</dbReference>
<dbReference type="Proteomes" id="UP000886865">
    <property type="component" value="Unassembled WGS sequence"/>
</dbReference>
<comment type="caution">
    <text evidence="1">The sequence shown here is derived from an EMBL/GenBank/DDBJ whole genome shotgun (WGS) entry which is preliminary data.</text>
</comment>
<organism evidence="1 2">
    <name type="scientific">Candidatus Galligastranaerophilus intestinavium</name>
    <dbReference type="NCBI Taxonomy" id="2840836"/>
    <lineage>
        <taxon>Bacteria</taxon>
        <taxon>Candidatus Galligastranaerophilus</taxon>
    </lineage>
</organism>
<sequence>MYILYIYADRKQEKEDKTIMMTAVNDLDAKLAQLYQEKVTVNLEAKSTLSPSDFWSSMELIATNNKAVMNFKMTKRA</sequence>
<reference evidence="1" key="1">
    <citation type="submission" date="2020-10" db="EMBL/GenBank/DDBJ databases">
        <authorList>
            <person name="Gilroy R."/>
        </authorList>
    </citation>
    <scope>NUCLEOTIDE SEQUENCE</scope>
    <source>
        <strain evidence="1">CHK152-2871</strain>
    </source>
</reference>
<gene>
    <name evidence="1" type="ORF">IAA86_07710</name>
</gene>
<accession>A0A9D1FKJ1</accession>